<gene>
    <name evidence="1" type="ORF">HaLaN_07650</name>
</gene>
<dbReference type="Proteomes" id="UP000485058">
    <property type="component" value="Unassembled WGS sequence"/>
</dbReference>
<sequence>MVLGYGRTFELTTCGTASGWDCQPAPDFLYLLPSSEEGDRSITLDTCVDGVAAWDTFLFVIPVQDGTCGQCMADVIVIL</sequence>
<proteinExistence type="predicted"/>
<organism evidence="1 2">
    <name type="scientific">Haematococcus lacustris</name>
    <name type="common">Green alga</name>
    <name type="synonym">Haematococcus pluvialis</name>
    <dbReference type="NCBI Taxonomy" id="44745"/>
    <lineage>
        <taxon>Eukaryota</taxon>
        <taxon>Viridiplantae</taxon>
        <taxon>Chlorophyta</taxon>
        <taxon>core chlorophytes</taxon>
        <taxon>Chlorophyceae</taxon>
        <taxon>CS clade</taxon>
        <taxon>Chlamydomonadales</taxon>
        <taxon>Haematococcaceae</taxon>
        <taxon>Haematococcus</taxon>
    </lineage>
</organism>
<dbReference type="EMBL" id="BLLF01000461">
    <property type="protein sequence ID" value="GFH12030.1"/>
    <property type="molecule type" value="Genomic_DNA"/>
</dbReference>
<accession>A0A699YQ49</accession>
<feature type="non-terminal residue" evidence="1">
    <location>
        <position position="1"/>
    </location>
</feature>
<evidence type="ECO:0000313" key="2">
    <source>
        <dbReference type="Proteomes" id="UP000485058"/>
    </source>
</evidence>
<reference evidence="1 2" key="1">
    <citation type="submission" date="2020-02" db="EMBL/GenBank/DDBJ databases">
        <title>Draft genome sequence of Haematococcus lacustris strain NIES-144.</title>
        <authorList>
            <person name="Morimoto D."/>
            <person name="Nakagawa S."/>
            <person name="Yoshida T."/>
            <person name="Sawayama S."/>
        </authorList>
    </citation>
    <scope>NUCLEOTIDE SEQUENCE [LARGE SCALE GENOMIC DNA]</scope>
    <source>
        <strain evidence="1 2">NIES-144</strain>
    </source>
</reference>
<comment type="caution">
    <text evidence="1">The sequence shown here is derived from an EMBL/GenBank/DDBJ whole genome shotgun (WGS) entry which is preliminary data.</text>
</comment>
<protein>
    <submittedName>
        <fullName evidence="1">Uncharacterized protein</fullName>
    </submittedName>
</protein>
<feature type="non-terminal residue" evidence="1">
    <location>
        <position position="79"/>
    </location>
</feature>
<name>A0A699YQ49_HAELA</name>
<keyword evidence="2" id="KW-1185">Reference proteome</keyword>
<dbReference type="AlphaFoldDB" id="A0A699YQ49"/>
<evidence type="ECO:0000313" key="1">
    <source>
        <dbReference type="EMBL" id="GFH12030.1"/>
    </source>
</evidence>